<gene>
    <name evidence="3" type="ORF">E0H75_35925</name>
</gene>
<evidence type="ECO:0000259" key="1">
    <source>
        <dbReference type="PROSITE" id="PS51186"/>
    </source>
</evidence>
<dbReference type="SUPFAM" id="SSF55729">
    <property type="entry name" value="Acyl-CoA N-acyltransferases (Nat)"/>
    <property type="match status" value="2"/>
</dbReference>
<feature type="domain" description="N-acetyltransferase" evidence="1">
    <location>
        <begin position="137"/>
        <end position="298"/>
    </location>
</feature>
<dbReference type="PANTHER" id="PTHR43792:SF16">
    <property type="entry name" value="N-ACETYLTRANSFERASE DOMAIN-CONTAINING PROTEIN"/>
    <property type="match status" value="1"/>
</dbReference>
<dbReference type="Proteomes" id="UP000293342">
    <property type="component" value="Unassembled WGS sequence"/>
</dbReference>
<dbReference type="OrthoDB" id="5405911at2"/>
<keyword evidence="3" id="KW-0808">Transferase</keyword>
<dbReference type="AlphaFoldDB" id="A0A4R0JBT0"/>
<feature type="domain" description="N-acetyltransferase" evidence="2">
    <location>
        <begin position="8"/>
        <end position="94"/>
    </location>
</feature>
<accession>A0A4R0JBT0</accession>
<dbReference type="Pfam" id="PF14542">
    <property type="entry name" value="Acetyltransf_CG"/>
    <property type="match status" value="1"/>
</dbReference>
<comment type="caution">
    <text evidence="3">The sequence shown here is derived from an EMBL/GenBank/DDBJ whole genome shotgun (WGS) entry which is preliminary data.</text>
</comment>
<proteinExistence type="predicted"/>
<protein>
    <submittedName>
        <fullName evidence="3">GNAT family N-acetyltransferase</fullName>
    </submittedName>
</protein>
<dbReference type="PROSITE" id="PS51186">
    <property type="entry name" value="GNAT"/>
    <property type="match status" value="2"/>
</dbReference>
<evidence type="ECO:0000313" key="4">
    <source>
        <dbReference type="Proteomes" id="UP000293342"/>
    </source>
</evidence>
<dbReference type="InterPro" id="IPR051531">
    <property type="entry name" value="N-acetyltransferase"/>
</dbReference>
<dbReference type="Pfam" id="PF13302">
    <property type="entry name" value="Acetyltransf_3"/>
    <property type="match status" value="1"/>
</dbReference>
<dbReference type="PROSITE" id="PS51729">
    <property type="entry name" value="GNAT_YJDJ"/>
    <property type="match status" value="1"/>
</dbReference>
<dbReference type="PANTHER" id="PTHR43792">
    <property type="entry name" value="GNAT FAMILY, PUTATIVE (AFU_ORTHOLOGUE AFUA_3G00765)-RELATED-RELATED"/>
    <property type="match status" value="1"/>
</dbReference>
<name>A0A4R0JBT0_9ACTN</name>
<organism evidence="3 4">
    <name type="scientific">Kribbella capetownensis</name>
    <dbReference type="NCBI Taxonomy" id="1572659"/>
    <lineage>
        <taxon>Bacteria</taxon>
        <taxon>Bacillati</taxon>
        <taxon>Actinomycetota</taxon>
        <taxon>Actinomycetes</taxon>
        <taxon>Propionibacteriales</taxon>
        <taxon>Kribbellaceae</taxon>
        <taxon>Kribbella</taxon>
    </lineage>
</organism>
<dbReference type="Gene3D" id="3.40.630.30">
    <property type="match status" value="2"/>
</dbReference>
<dbReference type="InterPro" id="IPR000182">
    <property type="entry name" value="GNAT_dom"/>
</dbReference>
<dbReference type="CDD" id="cd04301">
    <property type="entry name" value="NAT_SF"/>
    <property type="match status" value="1"/>
</dbReference>
<keyword evidence="4" id="KW-1185">Reference proteome</keyword>
<sequence>MSSDLQVRDNPQARQFEAIADGHVVGHLKYRPHGKRVIFTRTSVDPDHRGLGIATELVRVALDDAAAKMLTLTNYCPFVADYIAAHPSYRPVVDTEHPGAALVPDKAPRAGVNEVKASTSVLDVPKIEGRRIRTARLQLAPWTADDAAEALRIFGDADVARWLAPAMDRITTETEMRDLLSQWVSEDATLPAPLGRWKVDDIETGETMGAVALLLLPPYDIDYEIGIQIAPAHWGRGVAAEAGHALAHYAFDSGVDEVFAVSRPRNRRAAAAARRMGMEWVGETDKYYDVLLDVYRLRRSDLDLPSW</sequence>
<dbReference type="InterPro" id="IPR031165">
    <property type="entry name" value="GNAT_YJDJ"/>
</dbReference>
<evidence type="ECO:0000313" key="3">
    <source>
        <dbReference type="EMBL" id="TCC44243.1"/>
    </source>
</evidence>
<feature type="domain" description="N-acetyltransferase" evidence="1">
    <location>
        <begin position="1"/>
        <end position="110"/>
    </location>
</feature>
<reference evidence="3 4" key="1">
    <citation type="submission" date="2019-02" db="EMBL/GenBank/DDBJ databases">
        <title>Kribbella capetownensis sp. nov. and Kribbella speibonae sp. nov., isolated from soil.</title>
        <authorList>
            <person name="Curtis S.M."/>
            <person name="Norton I."/>
            <person name="Everest G.J."/>
            <person name="Meyers P.R."/>
        </authorList>
    </citation>
    <scope>NUCLEOTIDE SEQUENCE [LARGE SCALE GENOMIC DNA]</scope>
    <source>
        <strain evidence="3 4">YM53</strain>
    </source>
</reference>
<dbReference type="InterPro" id="IPR016181">
    <property type="entry name" value="Acyl_CoA_acyltransferase"/>
</dbReference>
<evidence type="ECO:0000259" key="2">
    <source>
        <dbReference type="PROSITE" id="PS51729"/>
    </source>
</evidence>
<dbReference type="GO" id="GO:0016747">
    <property type="term" value="F:acyltransferase activity, transferring groups other than amino-acyl groups"/>
    <property type="evidence" value="ECO:0007669"/>
    <property type="project" value="InterPro"/>
</dbReference>
<dbReference type="EMBL" id="SJKD01000010">
    <property type="protein sequence ID" value="TCC44243.1"/>
    <property type="molecule type" value="Genomic_DNA"/>
</dbReference>
<dbReference type="RefSeq" id="WP_131518163.1">
    <property type="nucleotide sequence ID" value="NZ_SJKD01000010.1"/>
</dbReference>